<keyword evidence="1" id="KW-0802">TPR repeat</keyword>
<feature type="region of interest" description="Disordered" evidence="2">
    <location>
        <begin position="406"/>
        <end position="438"/>
    </location>
</feature>
<dbReference type="InterPro" id="IPR019734">
    <property type="entry name" value="TPR_rpt"/>
</dbReference>
<dbReference type="Pfam" id="PF04795">
    <property type="entry name" value="PAPA-1"/>
    <property type="match status" value="1"/>
</dbReference>
<feature type="domain" description="INO80 complex subunit B-like conserved region" evidence="3">
    <location>
        <begin position="395"/>
        <end position="480"/>
    </location>
</feature>
<dbReference type="PANTHER" id="PTHR21561">
    <property type="entry name" value="INO80 COMPLEX SUBUNIT B"/>
    <property type="match status" value="1"/>
</dbReference>
<gene>
    <name evidence="4" type="ORF">NC653_030289</name>
</gene>
<dbReference type="Proteomes" id="UP001164929">
    <property type="component" value="Chromosome 13"/>
</dbReference>
<feature type="compositionally biased region" description="Polar residues" evidence="2">
    <location>
        <begin position="38"/>
        <end position="51"/>
    </location>
</feature>
<dbReference type="InterPro" id="IPR006880">
    <property type="entry name" value="INO80B_C"/>
</dbReference>
<feature type="region of interest" description="Disordered" evidence="2">
    <location>
        <begin position="577"/>
        <end position="603"/>
    </location>
</feature>
<organism evidence="4 5">
    <name type="scientific">Populus alba x Populus x berolinensis</name>
    <dbReference type="NCBI Taxonomy" id="444605"/>
    <lineage>
        <taxon>Eukaryota</taxon>
        <taxon>Viridiplantae</taxon>
        <taxon>Streptophyta</taxon>
        <taxon>Embryophyta</taxon>
        <taxon>Tracheophyta</taxon>
        <taxon>Spermatophyta</taxon>
        <taxon>Magnoliopsida</taxon>
        <taxon>eudicotyledons</taxon>
        <taxon>Gunneridae</taxon>
        <taxon>Pentapetalae</taxon>
        <taxon>rosids</taxon>
        <taxon>fabids</taxon>
        <taxon>Malpighiales</taxon>
        <taxon>Salicaceae</taxon>
        <taxon>Saliceae</taxon>
        <taxon>Populus</taxon>
    </lineage>
</organism>
<feature type="compositionally biased region" description="Basic and acidic residues" evidence="2">
    <location>
        <begin position="152"/>
        <end position="169"/>
    </location>
</feature>
<feature type="compositionally biased region" description="Polar residues" evidence="2">
    <location>
        <begin position="824"/>
        <end position="835"/>
    </location>
</feature>
<dbReference type="Pfam" id="PF04438">
    <property type="entry name" value="zf-HIT"/>
    <property type="match status" value="1"/>
</dbReference>
<dbReference type="CDD" id="cd23021">
    <property type="entry name" value="zf-HIT_IN80B"/>
    <property type="match status" value="1"/>
</dbReference>
<dbReference type="EMBL" id="JAQIZT010000013">
    <property type="protein sequence ID" value="KAJ6974164.1"/>
    <property type="molecule type" value="Genomic_DNA"/>
</dbReference>
<sequence length="907" mass="100706">MEGFGFSDSNSAVRKKRSNTSRRPRNDSHTPSDYIDVSSLSSTPPSETNTMKNEDGGLGESDEASNNCSFRGSNEQRHSGVDSRRSSEGVLAPANWKSTTSSGHVGGFSDGVGNESKVKVKLKVGGITRTINAKSASDGASAVGSSSSKSSRFPDPRQKLIEENLDDNRSFTSGKGSGLRGVPWKDFSRSGLNVRKTDGLRGENLSSKQTDQYEPVRKSKRVPKKRLLDGVLDDGGEDDDEIRYLEKVKTLKISTDYGAEFEDEEGGSRKQRKISRVLKRNVDGLYDVDAGDHGSTRFGKEGKKSKSGRVSEDTDYVEEEELGSDGDPTSKNKKPRKELADLSVDSKKEMTVTTRQRALQTGKDASSGFPSLIEFPNGLPPAPPKKQKEKLTEVEQQLKRAEALQRRRMQVEKANRESEAEAIRKILGQDSTRKKREDKLKKRQEEMAQEKAANAMVLASDHVRWVMGPSGTTVTFPDEMGLPSIFDSKPCSYPPPREKCAAPSCTNPYKYRDSESKLPLCSLQCYKAIHEKLLQKPLPPSPTSMARAPGKHGRDQALDFQGFLNDLQDWELLKDTDKKMKKKSQASDMKIGEDERSTGKTSAVDFSSSSGMYDHSRNFDAINRLSNSFAIDESTVDATTEKELGNEYFKQKKYKEAIECYSRSIALSPTAVAYANRAMAYLKIKRQVFPCLIIFVLSCHFIGCFTACEDNFHEDGKIFYFIFFLLRFPEAEDDCTEALNLDDRYIKAYSRRATTRKELGKLKESVEDSEFALKLEPNNQEIKKQYAEEILQKASESLRSSLQGAQKGGRSEASVNGHAVHPVSNVTLRTGASASQKDKAKRNNRTGRQELKASVKELASQAASRAMAEAAKNITPPNSAYQFEVSWRGFSGDRALQAHLLKVFVLV</sequence>
<evidence type="ECO:0000256" key="2">
    <source>
        <dbReference type="SAM" id="MobiDB-lite"/>
    </source>
</evidence>
<reference evidence="4" key="1">
    <citation type="journal article" date="2023" name="Mol. Ecol. Resour.">
        <title>Chromosome-level genome assembly of a triploid poplar Populus alba 'Berolinensis'.</title>
        <authorList>
            <person name="Chen S."/>
            <person name="Yu Y."/>
            <person name="Wang X."/>
            <person name="Wang S."/>
            <person name="Zhang T."/>
            <person name="Zhou Y."/>
            <person name="He R."/>
            <person name="Meng N."/>
            <person name="Wang Y."/>
            <person name="Liu W."/>
            <person name="Liu Z."/>
            <person name="Liu J."/>
            <person name="Guo Q."/>
            <person name="Huang H."/>
            <person name="Sederoff R.R."/>
            <person name="Wang G."/>
            <person name="Qu G."/>
            <person name="Chen S."/>
        </authorList>
    </citation>
    <scope>NUCLEOTIDE SEQUENCE</scope>
    <source>
        <strain evidence="4">SC-2020</strain>
    </source>
</reference>
<feature type="compositionally biased region" description="Basic and acidic residues" evidence="2">
    <location>
        <begin position="406"/>
        <end position="424"/>
    </location>
</feature>
<dbReference type="SUPFAM" id="SSF48452">
    <property type="entry name" value="TPR-like"/>
    <property type="match status" value="1"/>
</dbReference>
<dbReference type="PANTHER" id="PTHR21561:SF14">
    <property type="entry name" value="HIT ZINC FINGER AND PAPA-1-LIKE DOMAIN-CONTAINING PROTEIN"/>
    <property type="match status" value="1"/>
</dbReference>
<feature type="compositionally biased region" description="Polar residues" evidence="2">
    <location>
        <begin position="64"/>
        <end position="73"/>
    </location>
</feature>
<dbReference type="Gene3D" id="1.25.40.10">
    <property type="entry name" value="Tetratricopeptide repeat domain"/>
    <property type="match status" value="1"/>
</dbReference>
<comment type="caution">
    <text evidence="4">The sequence shown here is derived from an EMBL/GenBank/DDBJ whole genome shotgun (WGS) entry which is preliminary data.</text>
</comment>
<feature type="repeat" description="TPR" evidence="1">
    <location>
        <begin position="638"/>
        <end position="671"/>
    </location>
</feature>
<feature type="compositionally biased region" description="Basic residues" evidence="2">
    <location>
        <begin position="13"/>
        <end position="23"/>
    </location>
</feature>
<protein>
    <recommendedName>
        <fullName evidence="3">INO80 complex subunit B-like conserved region domain-containing protein</fullName>
    </recommendedName>
</protein>
<dbReference type="InterPro" id="IPR011990">
    <property type="entry name" value="TPR-like_helical_dom_sf"/>
</dbReference>
<proteinExistence type="predicted"/>
<feature type="region of interest" description="Disordered" evidence="2">
    <location>
        <begin position="1"/>
        <end position="115"/>
    </location>
</feature>
<name>A0AAD6LVP4_9ROSI</name>
<dbReference type="GO" id="GO:0006338">
    <property type="term" value="P:chromatin remodeling"/>
    <property type="evidence" value="ECO:0007669"/>
    <property type="project" value="InterPro"/>
</dbReference>
<feature type="region of interest" description="Disordered" evidence="2">
    <location>
        <begin position="284"/>
        <end position="389"/>
    </location>
</feature>
<feature type="compositionally biased region" description="Basic and acidic residues" evidence="2">
    <location>
        <begin position="290"/>
        <end position="312"/>
    </location>
</feature>
<dbReference type="AlphaFoldDB" id="A0AAD6LVP4"/>
<evidence type="ECO:0000256" key="1">
    <source>
        <dbReference type="PROSITE-ProRule" id="PRU00339"/>
    </source>
</evidence>
<dbReference type="SMART" id="SM00028">
    <property type="entry name" value="TPR"/>
    <property type="match status" value="2"/>
</dbReference>
<dbReference type="InterPro" id="IPR007529">
    <property type="entry name" value="Znf_HIT"/>
</dbReference>
<feature type="compositionally biased region" description="Acidic residues" evidence="2">
    <location>
        <begin position="313"/>
        <end position="324"/>
    </location>
</feature>
<dbReference type="Pfam" id="PF00515">
    <property type="entry name" value="TPR_1"/>
    <property type="match status" value="1"/>
</dbReference>
<evidence type="ECO:0000259" key="3">
    <source>
        <dbReference type="SMART" id="SM01406"/>
    </source>
</evidence>
<accession>A0AAD6LVP4</accession>
<keyword evidence="5" id="KW-1185">Reference proteome</keyword>
<feature type="compositionally biased region" description="Low complexity" evidence="2">
    <location>
        <begin position="133"/>
        <end position="151"/>
    </location>
</feature>
<dbReference type="SMART" id="SM01406">
    <property type="entry name" value="PAPA-1"/>
    <property type="match status" value="1"/>
</dbReference>
<feature type="compositionally biased region" description="Basic and acidic residues" evidence="2">
    <location>
        <begin position="74"/>
        <end position="87"/>
    </location>
</feature>
<dbReference type="GO" id="GO:0031011">
    <property type="term" value="C:Ino80 complex"/>
    <property type="evidence" value="ECO:0007669"/>
    <property type="project" value="InterPro"/>
</dbReference>
<feature type="repeat" description="TPR" evidence="1">
    <location>
        <begin position="746"/>
        <end position="779"/>
    </location>
</feature>
<evidence type="ECO:0000313" key="5">
    <source>
        <dbReference type="Proteomes" id="UP001164929"/>
    </source>
</evidence>
<dbReference type="InterPro" id="IPR029523">
    <property type="entry name" value="INO80B/Ies2"/>
</dbReference>
<feature type="region of interest" description="Disordered" evidence="2">
    <location>
        <begin position="127"/>
        <end position="239"/>
    </location>
</feature>
<dbReference type="PROSITE" id="PS50005">
    <property type="entry name" value="TPR"/>
    <property type="match status" value="2"/>
</dbReference>
<evidence type="ECO:0000313" key="4">
    <source>
        <dbReference type="EMBL" id="KAJ6974164.1"/>
    </source>
</evidence>
<feature type="compositionally biased region" description="Basic and acidic residues" evidence="2">
    <location>
        <begin position="337"/>
        <end position="350"/>
    </location>
</feature>
<feature type="region of interest" description="Disordered" evidence="2">
    <location>
        <begin position="801"/>
        <end position="850"/>
    </location>
</feature>